<evidence type="ECO:0000313" key="3">
    <source>
        <dbReference type="Proteomes" id="UP000233837"/>
    </source>
</evidence>
<evidence type="ECO:0000313" key="2">
    <source>
        <dbReference type="EMBL" id="PKU60454.1"/>
    </source>
</evidence>
<evidence type="ECO:0000256" key="1">
    <source>
        <dbReference type="SAM" id="MobiDB-lite"/>
    </source>
</evidence>
<dbReference type="AlphaFoldDB" id="A0A2I0VAL9"/>
<proteinExistence type="predicted"/>
<feature type="region of interest" description="Disordered" evidence="1">
    <location>
        <begin position="1"/>
        <end position="46"/>
    </location>
</feature>
<protein>
    <submittedName>
        <fullName evidence="2">Uncharacterized protein</fullName>
    </submittedName>
</protein>
<keyword evidence="3" id="KW-1185">Reference proteome</keyword>
<dbReference type="Proteomes" id="UP000233837">
    <property type="component" value="Unassembled WGS sequence"/>
</dbReference>
<dbReference type="EMBL" id="KZ503939">
    <property type="protein sequence ID" value="PKU60454.1"/>
    <property type="molecule type" value="Genomic_DNA"/>
</dbReference>
<gene>
    <name evidence="2" type="ORF">MA16_Dca028015</name>
</gene>
<name>A0A2I0VAL9_9ASPA</name>
<reference evidence="2 3" key="2">
    <citation type="journal article" date="2017" name="Nature">
        <title>The Apostasia genome and the evolution of orchids.</title>
        <authorList>
            <person name="Zhang G.Q."/>
            <person name="Liu K.W."/>
            <person name="Li Z."/>
            <person name="Lohaus R."/>
            <person name="Hsiao Y.Y."/>
            <person name="Niu S.C."/>
            <person name="Wang J.Y."/>
            <person name="Lin Y.C."/>
            <person name="Xu Q."/>
            <person name="Chen L.J."/>
            <person name="Yoshida K."/>
            <person name="Fujiwara S."/>
            <person name="Wang Z.W."/>
            <person name="Zhang Y.Q."/>
            <person name="Mitsuda N."/>
            <person name="Wang M."/>
            <person name="Liu G.H."/>
            <person name="Pecoraro L."/>
            <person name="Huang H.X."/>
            <person name="Xiao X.J."/>
            <person name="Lin M."/>
            <person name="Wu X.Y."/>
            <person name="Wu W.L."/>
            <person name="Chen Y.Y."/>
            <person name="Chang S.B."/>
            <person name="Sakamoto S."/>
            <person name="Ohme-Takagi M."/>
            <person name="Yagi M."/>
            <person name="Zeng S.J."/>
            <person name="Shen C.Y."/>
            <person name="Yeh C.M."/>
            <person name="Luo Y.B."/>
            <person name="Tsai W.C."/>
            <person name="Van de Peer Y."/>
            <person name="Liu Z.J."/>
        </authorList>
    </citation>
    <scope>NUCLEOTIDE SEQUENCE [LARGE SCALE GENOMIC DNA]</scope>
    <source>
        <tissue evidence="2">The whole plant</tissue>
    </source>
</reference>
<sequence>MDQFVSRRRAQADQPSGNIDDSREAVEEPPEIVGVDSNGSTAGGRVITAPTSEKVRKTFALYGDWGWRCEGELTCLGSAMGITLTCQPILIFQGS</sequence>
<accession>A0A2I0VAL9</accession>
<organism evidence="2 3">
    <name type="scientific">Dendrobium catenatum</name>
    <dbReference type="NCBI Taxonomy" id="906689"/>
    <lineage>
        <taxon>Eukaryota</taxon>
        <taxon>Viridiplantae</taxon>
        <taxon>Streptophyta</taxon>
        <taxon>Embryophyta</taxon>
        <taxon>Tracheophyta</taxon>
        <taxon>Spermatophyta</taxon>
        <taxon>Magnoliopsida</taxon>
        <taxon>Liliopsida</taxon>
        <taxon>Asparagales</taxon>
        <taxon>Orchidaceae</taxon>
        <taxon>Epidendroideae</taxon>
        <taxon>Malaxideae</taxon>
        <taxon>Dendrobiinae</taxon>
        <taxon>Dendrobium</taxon>
    </lineage>
</organism>
<reference evidence="2 3" key="1">
    <citation type="journal article" date="2016" name="Sci. Rep.">
        <title>The Dendrobium catenatum Lindl. genome sequence provides insights into polysaccharide synthase, floral development and adaptive evolution.</title>
        <authorList>
            <person name="Zhang G.Q."/>
            <person name="Xu Q."/>
            <person name="Bian C."/>
            <person name="Tsai W.C."/>
            <person name="Yeh C.M."/>
            <person name="Liu K.W."/>
            <person name="Yoshida K."/>
            <person name="Zhang L.S."/>
            <person name="Chang S.B."/>
            <person name="Chen F."/>
            <person name="Shi Y."/>
            <person name="Su Y.Y."/>
            <person name="Zhang Y.Q."/>
            <person name="Chen L.J."/>
            <person name="Yin Y."/>
            <person name="Lin M."/>
            <person name="Huang H."/>
            <person name="Deng H."/>
            <person name="Wang Z.W."/>
            <person name="Zhu S.L."/>
            <person name="Zhao X."/>
            <person name="Deng C."/>
            <person name="Niu S.C."/>
            <person name="Huang J."/>
            <person name="Wang M."/>
            <person name="Liu G.H."/>
            <person name="Yang H.J."/>
            <person name="Xiao X.J."/>
            <person name="Hsiao Y.Y."/>
            <person name="Wu W.L."/>
            <person name="Chen Y.Y."/>
            <person name="Mitsuda N."/>
            <person name="Ohme-Takagi M."/>
            <person name="Luo Y.B."/>
            <person name="Van de Peer Y."/>
            <person name="Liu Z.J."/>
        </authorList>
    </citation>
    <scope>NUCLEOTIDE SEQUENCE [LARGE SCALE GENOMIC DNA]</scope>
    <source>
        <tissue evidence="2">The whole plant</tissue>
    </source>
</reference>